<name>A0A5C3MF75_9AGAR</name>
<organism evidence="1 2">
    <name type="scientific">Crucibulum laeve</name>
    <dbReference type="NCBI Taxonomy" id="68775"/>
    <lineage>
        <taxon>Eukaryota</taxon>
        <taxon>Fungi</taxon>
        <taxon>Dikarya</taxon>
        <taxon>Basidiomycota</taxon>
        <taxon>Agaricomycotina</taxon>
        <taxon>Agaricomycetes</taxon>
        <taxon>Agaricomycetidae</taxon>
        <taxon>Agaricales</taxon>
        <taxon>Agaricineae</taxon>
        <taxon>Nidulariaceae</taxon>
        <taxon>Crucibulum</taxon>
    </lineage>
</organism>
<dbReference type="Proteomes" id="UP000308652">
    <property type="component" value="Unassembled WGS sequence"/>
</dbReference>
<dbReference type="OrthoDB" id="3267806at2759"/>
<protein>
    <submittedName>
        <fullName evidence="1">Uncharacterized protein</fullName>
    </submittedName>
</protein>
<sequence length="84" mass="9356">MNMMIELVALATIFFIAVLVMSVVNTELLVIPLQALSQVQAVTCLWIIFHAVQGKAWAENTSKEFVISRSVAFKSEDLESRNIS</sequence>
<proteinExistence type="predicted"/>
<evidence type="ECO:0000313" key="1">
    <source>
        <dbReference type="EMBL" id="TFK44069.1"/>
    </source>
</evidence>
<dbReference type="AlphaFoldDB" id="A0A5C3MF75"/>
<dbReference type="EMBL" id="ML213590">
    <property type="protein sequence ID" value="TFK44069.1"/>
    <property type="molecule type" value="Genomic_DNA"/>
</dbReference>
<keyword evidence="2" id="KW-1185">Reference proteome</keyword>
<gene>
    <name evidence="1" type="ORF">BDQ12DRAFT_717259</name>
</gene>
<evidence type="ECO:0000313" key="2">
    <source>
        <dbReference type="Proteomes" id="UP000308652"/>
    </source>
</evidence>
<reference evidence="1 2" key="1">
    <citation type="journal article" date="2019" name="Nat. Ecol. Evol.">
        <title>Megaphylogeny resolves global patterns of mushroom evolution.</title>
        <authorList>
            <person name="Varga T."/>
            <person name="Krizsan K."/>
            <person name="Foldi C."/>
            <person name="Dima B."/>
            <person name="Sanchez-Garcia M."/>
            <person name="Sanchez-Ramirez S."/>
            <person name="Szollosi G.J."/>
            <person name="Szarkandi J.G."/>
            <person name="Papp V."/>
            <person name="Albert L."/>
            <person name="Andreopoulos W."/>
            <person name="Angelini C."/>
            <person name="Antonin V."/>
            <person name="Barry K.W."/>
            <person name="Bougher N.L."/>
            <person name="Buchanan P."/>
            <person name="Buyck B."/>
            <person name="Bense V."/>
            <person name="Catcheside P."/>
            <person name="Chovatia M."/>
            <person name="Cooper J."/>
            <person name="Damon W."/>
            <person name="Desjardin D."/>
            <person name="Finy P."/>
            <person name="Geml J."/>
            <person name="Haridas S."/>
            <person name="Hughes K."/>
            <person name="Justo A."/>
            <person name="Karasinski D."/>
            <person name="Kautmanova I."/>
            <person name="Kiss B."/>
            <person name="Kocsube S."/>
            <person name="Kotiranta H."/>
            <person name="LaButti K.M."/>
            <person name="Lechner B.E."/>
            <person name="Liimatainen K."/>
            <person name="Lipzen A."/>
            <person name="Lukacs Z."/>
            <person name="Mihaltcheva S."/>
            <person name="Morgado L.N."/>
            <person name="Niskanen T."/>
            <person name="Noordeloos M.E."/>
            <person name="Ohm R.A."/>
            <person name="Ortiz-Santana B."/>
            <person name="Ovrebo C."/>
            <person name="Racz N."/>
            <person name="Riley R."/>
            <person name="Savchenko A."/>
            <person name="Shiryaev A."/>
            <person name="Soop K."/>
            <person name="Spirin V."/>
            <person name="Szebenyi C."/>
            <person name="Tomsovsky M."/>
            <person name="Tulloss R.E."/>
            <person name="Uehling J."/>
            <person name="Grigoriev I.V."/>
            <person name="Vagvolgyi C."/>
            <person name="Papp T."/>
            <person name="Martin F.M."/>
            <person name="Miettinen O."/>
            <person name="Hibbett D.S."/>
            <person name="Nagy L.G."/>
        </authorList>
    </citation>
    <scope>NUCLEOTIDE SEQUENCE [LARGE SCALE GENOMIC DNA]</scope>
    <source>
        <strain evidence="1 2">CBS 166.37</strain>
    </source>
</reference>
<accession>A0A5C3MF75</accession>